<dbReference type="InterPro" id="IPR016192">
    <property type="entry name" value="APOBEC/CMP_deaminase_Zn-bd"/>
</dbReference>
<keyword evidence="3" id="KW-0862">Zinc</keyword>
<dbReference type="PANTHER" id="PTHR11079:SF149">
    <property type="entry name" value="TRNA-SPECIFIC ADENOSINE DEAMINASE 2"/>
    <property type="match status" value="1"/>
</dbReference>
<dbReference type="GO" id="GO:0052717">
    <property type="term" value="F:tRNA-specific adenosine-34 deaminase activity"/>
    <property type="evidence" value="ECO:0007669"/>
    <property type="project" value="TreeGrafter"/>
</dbReference>
<feature type="domain" description="CMP/dCMP-type deaminase" evidence="5">
    <location>
        <begin position="51"/>
        <end position="181"/>
    </location>
</feature>
<keyword evidence="1" id="KW-0479">Metal-binding</keyword>
<feature type="region of interest" description="Disordered" evidence="4">
    <location>
        <begin position="225"/>
        <end position="245"/>
    </location>
</feature>
<feature type="compositionally biased region" description="Basic and acidic residues" evidence="4">
    <location>
        <begin position="235"/>
        <end position="245"/>
    </location>
</feature>
<dbReference type="CDD" id="cd01285">
    <property type="entry name" value="nucleoside_deaminase"/>
    <property type="match status" value="1"/>
</dbReference>
<name>A0A8T0GRJ5_CERPU</name>
<dbReference type="SUPFAM" id="SSF53927">
    <property type="entry name" value="Cytidine deaminase-like"/>
    <property type="match status" value="1"/>
</dbReference>
<evidence type="ECO:0000313" key="6">
    <source>
        <dbReference type="EMBL" id="KAG0562276.1"/>
    </source>
</evidence>
<dbReference type="Gene3D" id="3.40.140.10">
    <property type="entry name" value="Cytidine Deaminase, domain 2"/>
    <property type="match status" value="1"/>
</dbReference>
<dbReference type="EMBL" id="CM026430">
    <property type="protein sequence ID" value="KAG0562276.1"/>
    <property type="molecule type" value="Genomic_DNA"/>
</dbReference>
<sequence length="245" mass="26735">MLILTKMGLAQPHTLHNKLVRQLWAIERLHSICSQIMCRLGSISVTTAADNSVMNFMKLAFAEAKGALARLEVPVGCVIVKDGEVIGRGSNRTNETRNATRHAEMEAIDMVLCLWQQSSTAHSDNVSCEGFQQCDLYVSCEPCIMCASALSLLGFRKVYYGCGNDRFGGCGSVLDMHSDGCAPCGLSYDQAEAHEVQKTRGFECVGGLMADEAVALFQGFYENGNQNAPRPHRPVRIEKSPKLGL</sequence>
<dbReference type="Proteomes" id="UP000822688">
    <property type="component" value="Chromosome 9"/>
</dbReference>
<evidence type="ECO:0000256" key="3">
    <source>
        <dbReference type="ARBA" id="ARBA00022833"/>
    </source>
</evidence>
<gene>
    <name evidence="6" type="ORF">KC19_9G132900</name>
</gene>
<comment type="caution">
    <text evidence="6">The sequence shown here is derived from an EMBL/GenBank/DDBJ whole genome shotgun (WGS) entry which is preliminary data.</text>
</comment>
<dbReference type="InterPro" id="IPR016193">
    <property type="entry name" value="Cytidine_deaminase-like"/>
</dbReference>
<dbReference type="PANTHER" id="PTHR11079">
    <property type="entry name" value="CYTOSINE DEAMINASE FAMILY MEMBER"/>
    <property type="match status" value="1"/>
</dbReference>
<evidence type="ECO:0000256" key="1">
    <source>
        <dbReference type="ARBA" id="ARBA00022723"/>
    </source>
</evidence>
<accession>A0A8T0GRJ5</accession>
<dbReference type="AlphaFoldDB" id="A0A8T0GRJ5"/>
<evidence type="ECO:0000256" key="4">
    <source>
        <dbReference type="SAM" id="MobiDB-lite"/>
    </source>
</evidence>
<dbReference type="GO" id="GO:0002100">
    <property type="term" value="P:tRNA wobble adenosine to inosine editing"/>
    <property type="evidence" value="ECO:0007669"/>
    <property type="project" value="TreeGrafter"/>
</dbReference>
<dbReference type="Pfam" id="PF00383">
    <property type="entry name" value="dCMP_cyt_deam_1"/>
    <property type="match status" value="1"/>
</dbReference>
<evidence type="ECO:0000259" key="5">
    <source>
        <dbReference type="PROSITE" id="PS51747"/>
    </source>
</evidence>
<evidence type="ECO:0000256" key="2">
    <source>
        <dbReference type="ARBA" id="ARBA00022801"/>
    </source>
</evidence>
<reference evidence="6" key="1">
    <citation type="submission" date="2020-06" db="EMBL/GenBank/DDBJ databases">
        <title>WGS assembly of Ceratodon purpureus strain R40.</title>
        <authorList>
            <person name="Carey S.B."/>
            <person name="Jenkins J."/>
            <person name="Shu S."/>
            <person name="Lovell J.T."/>
            <person name="Sreedasyam A."/>
            <person name="Maumus F."/>
            <person name="Tiley G.P."/>
            <person name="Fernandez-Pozo N."/>
            <person name="Barry K."/>
            <person name="Chen C."/>
            <person name="Wang M."/>
            <person name="Lipzen A."/>
            <person name="Daum C."/>
            <person name="Saski C.A."/>
            <person name="Payton A.C."/>
            <person name="Mcbreen J.C."/>
            <person name="Conrad R.E."/>
            <person name="Kollar L.M."/>
            <person name="Olsson S."/>
            <person name="Huttunen S."/>
            <person name="Landis J.B."/>
            <person name="Wickett N.J."/>
            <person name="Johnson M.G."/>
            <person name="Rensing S.A."/>
            <person name="Grimwood J."/>
            <person name="Schmutz J."/>
            <person name="Mcdaniel S.F."/>
        </authorList>
    </citation>
    <scope>NUCLEOTIDE SEQUENCE</scope>
    <source>
        <strain evidence="6">R40</strain>
    </source>
</reference>
<dbReference type="PROSITE" id="PS51747">
    <property type="entry name" value="CYT_DCMP_DEAMINASES_2"/>
    <property type="match status" value="1"/>
</dbReference>
<organism evidence="6 7">
    <name type="scientific">Ceratodon purpureus</name>
    <name type="common">Fire moss</name>
    <name type="synonym">Dicranum purpureum</name>
    <dbReference type="NCBI Taxonomy" id="3225"/>
    <lineage>
        <taxon>Eukaryota</taxon>
        <taxon>Viridiplantae</taxon>
        <taxon>Streptophyta</taxon>
        <taxon>Embryophyta</taxon>
        <taxon>Bryophyta</taxon>
        <taxon>Bryophytina</taxon>
        <taxon>Bryopsida</taxon>
        <taxon>Dicranidae</taxon>
        <taxon>Pseudoditrichales</taxon>
        <taxon>Ditrichaceae</taxon>
        <taxon>Ceratodon</taxon>
    </lineage>
</organism>
<keyword evidence="2" id="KW-0378">Hydrolase</keyword>
<dbReference type="InterPro" id="IPR002125">
    <property type="entry name" value="CMP_dCMP_dom"/>
</dbReference>
<evidence type="ECO:0000313" key="7">
    <source>
        <dbReference type="Proteomes" id="UP000822688"/>
    </source>
</evidence>
<proteinExistence type="predicted"/>
<dbReference type="PROSITE" id="PS00903">
    <property type="entry name" value="CYT_DCMP_DEAMINASES_1"/>
    <property type="match status" value="1"/>
</dbReference>
<keyword evidence="7" id="KW-1185">Reference proteome</keyword>
<protein>
    <recommendedName>
        <fullName evidence="5">CMP/dCMP-type deaminase domain-containing protein</fullName>
    </recommendedName>
</protein>
<dbReference type="GO" id="GO:0008270">
    <property type="term" value="F:zinc ion binding"/>
    <property type="evidence" value="ECO:0007669"/>
    <property type="project" value="InterPro"/>
</dbReference>